<feature type="transmembrane region" description="Helical" evidence="6">
    <location>
        <begin position="143"/>
        <end position="165"/>
    </location>
</feature>
<sequence>MGRTEPLLSNQEHKRSPMRSPLRSPAMPAHSGPYTVSPLFTRMEPLVLPESKLLATPERELSSNLQTGFNILNNYVGIVLLSMSYCCKLAGWLNILLLGALTAFGAYTGSLIVRSYVVIEAEGNTIPSYAGIGERCLGAFGKWLVLGSSILETYIAILCMNIIIWNNAALLFPQLSLGWVMVGCIAISFPANWLKDFTMLSFLSFFGIFFILLICVVVGYNVATISANHKPPELELANFWGVPMAASIMMAGLTGHVGLPPMYSEMKKPSDFQKTLYSAFFLMFLIYGYVGVCGYLLYGSGASVLITTDMSAVVHNLGGRILVNIVLAGITFKLFCSVPMCVLVLVDIAQNLYLDKYEVELSDSGAMRVRLSIWATAAVASILVYSSLQYVTALIGINSLLISVLLPILFYVQLHYKQMGLSEKCWFAFITCLSIVIMIVVTCIDVQEFVESLTAASGDEALPA</sequence>
<evidence type="ECO:0000256" key="5">
    <source>
        <dbReference type="SAM" id="MobiDB-lite"/>
    </source>
</evidence>
<dbReference type="PANTHER" id="PTHR22950:SF685">
    <property type="entry name" value="AMINO ACID TRANSPORTER PROTEIN"/>
    <property type="match status" value="1"/>
</dbReference>
<dbReference type="AlphaFoldDB" id="A0AB34J850"/>
<evidence type="ECO:0000256" key="1">
    <source>
        <dbReference type="ARBA" id="ARBA00004141"/>
    </source>
</evidence>
<evidence type="ECO:0000256" key="4">
    <source>
        <dbReference type="ARBA" id="ARBA00023136"/>
    </source>
</evidence>
<keyword evidence="4 6" id="KW-0472">Membrane</keyword>
<feature type="transmembrane region" description="Helical" evidence="6">
    <location>
        <begin position="171"/>
        <end position="193"/>
    </location>
</feature>
<evidence type="ECO:0000313" key="8">
    <source>
        <dbReference type="EMBL" id="KAL1514502.1"/>
    </source>
</evidence>
<feature type="transmembrane region" description="Helical" evidence="6">
    <location>
        <begin position="321"/>
        <end position="348"/>
    </location>
</feature>
<feature type="region of interest" description="Disordered" evidence="5">
    <location>
        <begin position="1"/>
        <end position="30"/>
    </location>
</feature>
<dbReference type="PANTHER" id="PTHR22950">
    <property type="entry name" value="AMINO ACID TRANSPORTER"/>
    <property type="match status" value="1"/>
</dbReference>
<dbReference type="Proteomes" id="UP001515480">
    <property type="component" value="Unassembled WGS sequence"/>
</dbReference>
<keyword evidence="9" id="KW-1185">Reference proteome</keyword>
<dbReference type="EMBL" id="JBGBPQ010000012">
    <property type="protein sequence ID" value="KAL1514502.1"/>
    <property type="molecule type" value="Genomic_DNA"/>
</dbReference>
<evidence type="ECO:0000313" key="9">
    <source>
        <dbReference type="Proteomes" id="UP001515480"/>
    </source>
</evidence>
<name>A0AB34J850_PRYPA</name>
<keyword evidence="2 6" id="KW-0812">Transmembrane</keyword>
<dbReference type="GO" id="GO:0005774">
    <property type="term" value="C:vacuolar membrane"/>
    <property type="evidence" value="ECO:0007669"/>
    <property type="project" value="TreeGrafter"/>
</dbReference>
<dbReference type="InterPro" id="IPR013057">
    <property type="entry name" value="AA_transpt_TM"/>
</dbReference>
<gene>
    <name evidence="8" type="ORF">AB1Y20_003601</name>
</gene>
<protein>
    <recommendedName>
        <fullName evidence="7">Amino acid transporter transmembrane domain-containing protein</fullName>
    </recommendedName>
</protein>
<feature type="transmembrane region" description="Helical" evidence="6">
    <location>
        <begin position="240"/>
        <end position="259"/>
    </location>
</feature>
<dbReference type="Pfam" id="PF01490">
    <property type="entry name" value="Aa_trans"/>
    <property type="match status" value="1"/>
</dbReference>
<feature type="transmembrane region" description="Helical" evidence="6">
    <location>
        <begin position="280"/>
        <end position="301"/>
    </location>
</feature>
<feature type="transmembrane region" description="Helical" evidence="6">
    <location>
        <begin position="426"/>
        <end position="447"/>
    </location>
</feature>
<comment type="caution">
    <text evidence="8">The sequence shown here is derived from an EMBL/GenBank/DDBJ whole genome shotgun (WGS) entry which is preliminary data.</text>
</comment>
<evidence type="ECO:0000259" key="7">
    <source>
        <dbReference type="Pfam" id="PF01490"/>
    </source>
</evidence>
<accession>A0AB34J850</accession>
<dbReference type="GO" id="GO:0015179">
    <property type="term" value="F:L-amino acid transmembrane transporter activity"/>
    <property type="evidence" value="ECO:0007669"/>
    <property type="project" value="TreeGrafter"/>
</dbReference>
<keyword evidence="3 6" id="KW-1133">Transmembrane helix</keyword>
<evidence type="ECO:0000256" key="3">
    <source>
        <dbReference type="ARBA" id="ARBA00022989"/>
    </source>
</evidence>
<organism evidence="8 9">
    <name type="scientific">Prymnesium parvum</name>
    <name type="common">Toxic golden alga</name>
    <dbReference type="NCBI Taxonomy" id="97485"/>
    <lineage>
        <taxon>Eukaryota</taxon>
        <taxon>Haptista</taxon>
        <taxon>Haptophyta</taxon>
        <taxon>Prymnesiophyceae</taxon>
        <taxon>Prymnesiales</taxon>
        <taxon>Prymnesiaceae</taxon>
        <taxon>Prymnesium</taxon>
    </lineage>
</organism>
<feature type="transmembrane region" description="Helical" evidence="6">
    <location>
        <begin position="394"/>
        <end position="414"/>
    </location>
</feature>
<feature type="transmembrane region" description="Helical" evidence="6">
    <location>
        <begin position="89"/>
        <end position="107"/>
    </location>
</feature>
<dbReference type="Gene3D" id="1.20.1740.10">
    <property type="entry name" value="Amino acid/polyamine transporter I"/>
    <property type="match status" value="1"/>
</dbReference>
<evidence type="ECO:0000256" key="2">
    <source>
        <dbReference type="ARBA" id="ARBA00022692"/>
    </source>
</evidence>
<comment type="subcellular location">
    <subcellularLocation>
        <location evidence="1">Membrane</location>
        <topology evidence="1">Multi-pass membrane protein</topology>
    </subcellularLocation>
</comment>
<proteinExistence type="predicted"/>
<feature type="domain" description="Amino acid transporter transmembrane" evidence="7">
    <location>
        <begin position="62"/>
        <end position="442"/>
    </location>
</feature>
<reference evidence="8 9" key="1">
    <citation type="journal article" date="2024" name="Science">
        <title>Giant polyketide synthase enzymes in the biosynthesis of giant marine polyether toxins.</title>
        <authorList>
            <person name="Fallon T.R."/>
            <person name="Shende V.V."/>
            <person name="Wierzbicki I.H."/>
            <person name="Pendleton A.L."/>
            <person name="Watervoot N.F."/>
            <person name="Auber R.P."/>
            <person name="Gonzalez D.J."/>
            <person name="Wisecaver J.H."/>
            <person name="Moore B.S."/>
        </authorList>
    </citation>
    <scope>NUCLEOTIDE SEQUENCE [LARGE SCALE GENOMIC DNA]</scope>
    <source>
        <strain evidence="8 9">12B1</strain>
    </source>
</reference>
<evidence type="ECO:0000256" key="6">
    <source>
        <dbReference type="SAM" id="Phobius"/>
    </source>
</evidence>
<feature type="transmembrane region" description="Helical" evidence="6">
    <location>
        <begin position="200"/>
        <end position="220"/>
    </location>
</feature>